<evidence type="ECO:0000256" key="13">
    <source>
        <dbReference type="ARBA" id="ARBA00062687"/>
    </source>
</evidence>
<keyword evidence="25" id="KW-1185">Reference proteome</keyword>
<evidence type="ECO:0000259" key="20">
    <source>
        <dbReference type="Pfam" id="PF17655"/>
    </source>
</evidence>
<accession>A0A814GMH1</accession>
<dbReference type="Gene3D" id="1.10.287.70">
    <property type="match status" value="1"/>
</dbReference>
<keyword evidence="6 17" id="KW-0630">Potassium</keyword>
<keyword evidence="9 18" id="KW-0472">Membrane</keyword>
<dbReference type="FunFam" id="2.60.40.1400:FF:000001">
    <property type="entry name" value="G protein-activated inward rectifier potassium channel 2"/>
    <property type="match status" value="1"/>
</dbReference>
<dbReference type="EMBL" id="CAJOBC010003161">
    <property type="protein sequence ID" value="CAF3769877.1"/>
    <property type="molecule type" value="Genomic_DNA"/>
</dbReference>
<evidence type="ECO:0000256" key="8">
    <source>
        <dbReference type="ARBA" id="ARBA00023065"/>
    </source>
</evidence>
<keyword evidence="10 17" id="KW-0407">Ion channel</keyword>
<evidence type="ECO:0000313" key="22">
    <source>
        <dbReference type="EMBL" id="CAF0998344.1"/>
    </source>
</evidence>
<feature type="domain" description="Inward rectifier potassium channel C-terminal" evidence="20">
    <location>
        <begin position="178"/>
        <end position="349"/>
    </location>
</feature>
<evidence type="ECO:0000256" key="17">
    <source>
        <dbReference type="RuleBase" id="RU003822"/>
    </source>
</evidence>
<proteinExistence type="inferred from homology"/>
<evidence type="ECO:0000256" key="12">
    <source>
        <dbReference type="ARBA" id="ARBA00061604"/>
    </source>
</evidence>
<evidence type="ECO:0000256" key="16">
    <source>
        <dbReference type="ARBA" id="ARBA00081071"/>
    </source>
</evidence>
<feature type="non-terminal residue" evidence="22">
    <location>
        <position position="1"/>
    </location>
</feature>
<evidence type="ECO:0000313" key="25">
    <source>
        <dbReference type="Proteomes" id="UP000663829"/>
    </source>
</evidence>
<evidence type="ECO:0000259" key="19">
    <source>
        <dbReference type="Pfam" id="PF01007"/>
    </source>
</evidence>
<evidence type="ECO:0000256" key="3">
    <source>
        <dbReference type="ARBA" id="ARBA00022538"/>
    </source>
</evidence>
<feature type="transmembrane region" description="Helical" evidence="18">
    <location>
        <begin position="61"/>
        <end position="86"/>
    </location>
</feature>
<evidence type="ECO:0000256" key="1">
    <source>
        <dbReference type="ARBA" id="ARBA00004141"/>
    </source>
</evidence>
<dbReference type="Proteomes" id="UP000663829">
    <property type="component" value="Unassembled WGS sequence"/>
</dbReference>
<comment type="caution">
    <text evidence="22">The sequence shown here is derived from an EMBL/GenBank/DDBJ whole genome shotgun (WGS) entry which is preliminary data.</text>
</comment>
<dbReference type="Pfam" id="PF17655">
    <property type="entry name" value="IRK_C"/>
    <property type="match status" value="1"/>
</dbReference>
<evidence type="ECO:0000256" key="4">
    <source>
        <dbReference type="ARBA" id="ARBA00022692"/>
    </source>
</evidence>
<dbReference type="PIRSF" id="PIRSF005465">
    <property type="entry name" value="GIRK_kir"/>
    <property type="match status" value="1"/>
</dbReference>
<dbReference type="InterPro" id="IPR040445">
    <property type="entry name" value="Kir_TM"/>
</dbReference>
<dbReference type="EMBL" id="CAJNOQ010003160">
    <property type="protein sequence ID" value="CAF0998344.1"/>
    <property type="molecule type" value="Genomic_DNA"/>
</dbReference>
<evidence type="ECO:0000256" key="5">
    <source>
        <dbReference type="ARBA" id="ARBA00022882"/>
    </source>
</evidence>
<dbReference type="PANTHER" id="PTHR11767:SF102">
    <property type="entry name" value="INWARDLY RECTIFYING POTASSIUM CHANNEL 1, ISOFORM F"/>
    <property type="match status" value="1"/>
</dbReference>
<evidence type="ECO:0000256" key="15">
    <source>
        <dbReference type="ARBA" id="ARBA00076077"/>
    </source>
</evidence>
<evidence type="ECO:0000313" key="21">
    <source>
        <dbReference type="EMBL" id="CAF0791071.1"/>
    </source>
</evidence>
<keyword evidence="4 17" id="KW-0812">Transmembrane</keyword>
<evidence type="ECO:0000256" key="10">
    <source>
        <dbReference type="ARBA" id="ARBA00023303"/>
    </source>
</evidence>
<evidence type="ECO:0000256" key="11">
    <source>
        <dbReference type="ARBA" id="ARBA00034430"/>
    </source>
</evidence>
<dbReference type="GO" id="GO:1990573">
    <property type="term" value="P:potassium ion import across plasma membrane"/>
    <property type="evidence" value="ECO:0007669"/>
    <property type="project" value="TreeGrafter"/>
</dbReference>
<name>A0A814GMH1_9BILA</name>
<evidence type="ECO:0000313" key="24">
    <source>
        <dbReference type="EMBL" id="CAF3769877.1"/>
    </source>
</evidence>
<feature type="transmembrane region" description="Helical" evidence="18">
    <location>
        <begin position="139"/>
        <end position="164"/>
    </location>
</feature>
<dbReference type="PANTHER" id="PTHR11767">
    <property type="entry name" value="INWARD RECTIFIER POTASSIUM CHANNEL"/>
    <property type="match status" value="1"/>
</dbReference>
<evidence type="ECO:0000256" key="2">
    <source>
        <dbReference type="ARBA" id="ARBA00022448"/>
    </source>
</evidence>
<keyword evidence="3 17" id="KW-0633">Potassium transport</keyword>
<keyword evidence="5 17" id="KW-0851">Voltage-gated channel</keyword>
<comment type="subunit">
    <text evidence="13">Associates with KCNJ3/GIRK1 to form a G-protein-activated heteromultimer pore-forming unit. Interacts (via PDZ-binding motif) with SNX27 (via PDZ domain); the interaction is required when endocytosed to prevent degradation in lysosomes and promote recycling to the plasma membrane.</text>
</comment>
<dbReference type="InterPro" id="IPR013518">
    <property type="entry name" value="K_chnl_inward-rec_Kir_cyto"/>
</dbReference>
<feature type="transmembrane region" description="Helical" evidence="18">
    <location>
        <begin position="98"/>
        <end position="119"/>
    </location>
</feature>
<dbReference type="PRINTS" id="PR01320">
    <property type="entry name" value="KIRCHANNEL"/>
</dbReference>
<dbReference type="EMBL" id="CAJNOK010001062">
    <property type="protein sequence ID" value="CAF0791071.1"/>
    <property type="molecule type" value="Genomic_DNA"/>
</dbReference>
<keyword evidence="7 18" id="KW-1133">Transmembrane helix</keyword>
<dbReference type="FunFam" id="1.10.287.70:FF:000019">
    <property type="entry name" value="G protein-activated inward rectifier potassium channel 1"/>
    <property type="match status" value="1"/>
</dbReference>
<dbReference type="Proteomes" id="UP000682733">
    <property type="component" value="Unassembled WGS sequence"/>
</dbReference>
<dbReference type="OrthoDB" id="273257at2759"/>
<dbReference type="InterPro" id="IPR014756">
    <property type="entry name" value="Ig_E-set"/>
</dbReference>
<dbReference type="GO" id="GO:0034765">
    <property type="term" value="P:regulation of monoatomic ion transmembrane transport"/>
    <property type="evidence" value="ECO:0007669"/>
    <property type="project" value="TreeGrafter"/>
</dbReference>
<comment type="similarity">
    <text evidence="12">Belongs to the inward rectifier-type potassium channel (TC 1.A.2.1) family. KCNJ9 subfamily.</text>
</comment>
<protein>
    <recommendedName>
        <fullName evidence="14">G protein-activated inward rectifier potassium channel 3</fullName>
    </recommendedName>
    <alternativeName>
        <fullName evidence="16">Inward rectifier K(+) channel Kir3.3</fullName>
    </alternativeName>
    <alternativeName>
        <fullName evidence="15">Potassium channel, inwardly rectifying subfamily J member 9</fullName>
    </alternativeName>
</protein>
<gene>
    <name evidence="22" type="ORF">GPM918_LOCUS13619</name>
    <name evidence="21" type="ORF">OVA965_LOCUS4134</name>
    <name evidence="24" type="ORF">SRO942_LOCUS13621</name>
    <name evidence="23" type="ORF">TMI583_LOCUS4132</name>
</gene>
<keyword evidence="8 17" id="KW-0406">Ion transport</keyword>
<evidence type="ECO:0000313" key="23">
    <source>
        <dbReference type="EMBL" id="CAF3573641.1"/>
    </source>
</evidence>
<dbReference type="Proteomes" id="UP000677228">
    <property type="component" value="Unassembled WGS sequence"/>
</dbReference>
<evidence type="ECO:0000256" key="7">
    <source>
        <dbReference type="ARBA" id="ARBA00022989"/>
    </source>
</evidence>
<dbReference type="AlphaFoldDB" id="A0A814GMH1"/>
<dbReference type="SUPFAM" id="SSF81296">
    <property type="entry name" value="E set domains"/>
    <property type="match status" value="1"/>
</dbReference>
<dbReference type="GO" id="GO:0034702">
    <property type="term" value="C:monoatomic ion channel complex"/>
    <property type="evidence" value="ECO:0007669"/>
    <property type="project" value="UniProtKB-KW"/>
</dbReference>
<evidence type="ECO:0000256" key="6">
    <source>
        <dbReference type="ARBA" id="ARBA00022958"/>
    </source>
</evidence>
<dbReference type="Proteomes" id="UP000681722">
    <property type="component" value="Unassembled WGS sequence"/>
</dbReference>
<organism evidence="22 25">
    <name type="scientific">Didymodactylos carnosus</name>
    <dbReference type="NCBI Taxonomy" id="1234261"/>
    <lineage>
        <taxon>Eukaryota</taxon>
        <taxon>Metazoa</taxon>
        <taxon>Spiralia</taxon>
        <taxon>Gnathifera</taxon>
        <taxon>Rotifera</taxon>
        <taxon>Eurotatoria</taxon>
        <taxon>Bdelloidea</taxon>
        <taxon>Philodinida</taxon>
        <taxon>Philodinidae</taxon>
        <taxon>Didymodactylos</taxon>
    </lineage>
</organism>
<evidence type="ECO:0000256" key="9">
    <source>
        <dbReference type="ARBA" id="ARBA00023136"/>
    </source>
</evidence>
<comment type="subcellular location">
    <subcellularLocation>
        <location evidence="1 17">Membrane</location>
        <topology evidence="1 17">Multi-pass membrane protein</topology>
    </subcellularLocation>
</comment>
<dbReference type="GO" id="GO:0005886">
    <property type="term" value="C:plasma membrane"/>
    <property type="evidence" value="ECO:0007669"/>
    <property type="project" value="TreeGrafter"/>
</dbReference>
<evidence type="ECO:0000256" key="14">
    <source>
        <dbReference type="ARBA" id="ARBA00072191"/>
    </source>
</evidence>
<dbReference type="InterPro" id="IPR016449">
    <property type="entry name" value="K_chnl_inward-rec_Kir"/>
</dbReference>
<keyword evidence="2 17" id="KW-0813">Transport</keyword>
<dbReference type="EMBL" id="CAJOBA010001062">
    <property type="protein sequence ID" value="CAF3573641.1"/>
    <property type="molecule type" value="Genomic_DNA"/>
</dbReference>
<dbReference type="GO" id="GO:0005242">
    <property type="term" value="F:inward rectifier potassium channel activity"/>
    <property type="evidence" value="ECO:0007669"/>
    <property type="project" value="InterPro"/>
</dbReference>
<reference evidence="22" key="1">
    <citation type="submission" date="2021-02" db="EMBL/GenBank/DDBJ databases">
        <authorList>
            <person name="Nowell W R."/>
        </authorList>
    </citation>
    <scope>NUCLEOTIDE SEQUENCE</scope>
</reference>
<sequence>QNETRLKLLKCLRFKRINLEENSQKRILLKNGDVNIGRHHRKKRNSRYLHDLFTTLIDLSWHWMSCIFVMSFVSSWLIFACIWYIVMAAYGDLKSSSLTNANYTACIVGVHSYVGVLLFSIETQQTIGYGTRSINENCYFGVILVMVQSTVGVMIQSFVVGLVLSKISRPRLRAETLLWSRKAVVCLRDGLMTFQCRVGDMRKSHIVEAHVRMYMIKKRTTKEGEIIPLDTYDMNVGYNSGADRLFLIRPLIIQHIINEQSPLWDVGRDDLMKERFEIVVLLEGVVEATGMTTQTRVSYLPSEILWGYRFERLVSFRKDQGQYRVDYAKFHQTYPIQTPICSAKELSEETMV</sequence>
<dbReference type="InterPro" id="IPR041647">
    <property type="entry name" value="IRK_C"/>
</dbReference>
<evidence type="ECO:0000256" key="18">
    <source>
        <dbReference type="SAM" id="Phobius"/>
    </source>
</evidence>
<feature type="domain" description="Potassium channel inwardly rectifying transmembrane" evidence="19">
    <location>
        <begin position="30"/>
        <end position="170"/>
    </location>
</feature>
<dbReference type="Pfam" id="PF01007">
    <property type="entry name" value="IRK"/>
    <property type="match status" value="1"/>
</dbReference>
<comment type="catalytic activity">
    <reaction evidence="11">
        <text>K(+)(in) = K(+)(out)</text>
        <dbReference type="Rhea" id="RHEA:29463"/>
        <dbReference type="ChEBI" id="CHEBI:29103"/>
    </reaction>
</comment>
<dbReference type="SUPFAM" id="SSF81324">
    <property type="entry name" value="Voltage-gated potassium channels"/>
    <property type="match status" value="1"/>
</dbReference>
<dbReference type="Gene3D" id="2.60.40.1400">
    <property type="entry name" value="G protein-activated inward rectifier potassium channel 1"/>
    <property type="match status" value="1"/>
</dbReference>